<accession>A0A6M0H0A4</accession>
<feature type="transmembrane region" description="Helical" evidence="1">
    <location>
        <begin position="52"/>
        <end position="73"/>
    </location>
</feature>
<dbReference type="PANTHER" id="PTHR34473">
    <property type="entry name" value="UPF0699 TRANSMEMBRANE PROTEIN YDBS"/>
    <property type="match status" value="1"/>
</dbReference>
<keyword evidence="1" id="KW-0472">Membrane</keyword>
<dbReference type="Pfam" id="PF03703">
    <property type="entry name" value="bPH_2"/>
    <property type="match status" value="1"/>
</dbReference>
<name>A0A6M0H0A4_9CLOT</name>
<evidence type="ECO:0000313" key="4">
    <source>
        <dbReference type="Proteomes" id="UP000481872"/>
    </source>
</evidence>
<feature type="transmembrane region" description="Helical" evidence="1">
    <location>
        <begin position="12"/>
        <end position="32"/>
    </location>
</feature>
<dbReference type="PANTHER" id="PTHR34473:SF2">
    <property type="entry name" value="UPF0699 TRANSMEMBRANE PROTEIN YDBT"/>
    <property type="match status" value="1"/>
</dbReference>
<feature type="domain" description="YdbS-like PH" evidence="2">
    <location>
        <begin position="75"/>
        <end position="151"/>
    </location>
</feature>
<protein>
    <submittedName>
        <fullName evidence="3">PH domain-containing protein</fullName>
    </submittedName>
</protein>
<dbReference type="EMBL" id="JAAGPU010000006">
    <property type="protein sequence ID" value="NEU04220.1"/>
    <property type="molecule type" value="Genomic_DNA"/>
</dbReference>
<keyword evidence="4" id="KW-1185">Reference proteome</keyword>
<evidence type="ECO:0000313" key="3">
    <source>
        <dbReference type="EMBL" id="NEU04220.1"/>
    </source>
</evidence>
<evidence type="ECO:0000259" key="2">
    <source>
        <dbReference type="Pfam" id="PF03703"/>
    </source>
</evidence>
<dbReference type="AlphaFoldDB" id="A0A6M0H0A4"/>
<evidence type="ECO:0000256" key="1">
    <source>
        <dbReference type="SAM" id="Phobius"/>
    </source>
</evidence>
<dbReference type="InterPro" id="IPR005182">
    <property type="entry name" value="YdbS-like_PH"/>
</dbReference>
<keyword evidence="1" id="KW-1133">Transmembrane helix</keyword>
<reference evidence="3 4" key="1">
    <citation type="submission" date="2020-02" db="EMBL/GenBank/DDBJ databases">
        <title>Genome assembly of a novel Clostridium senegalense strain.</title>
        <authorList>
            <person name="Gupta T.B."/>
            <person name="Jauregui R."/>
            <person name="Maclean P."/>
            <person name="Nawarathana A."/>
            <person name="Brightwell G."/>
        </authorList>
    </citation>
    <scope>NUCLEOTIDE SEQUENCE [LARGE SCALE GENOMIC DNA]</scope>
    <source>
        <strain evidence="3 4">AGRFS4</strain>
    </source>
</reference>
<gene>
    <name evidence="3" type="ORF">G3M99_04960</name>
</gene>
<comment type="caution">
    <text evidence="3">The sequence shown here is derived from an EMBL/GenBank/DDBJ whole genome shotgun (WGS) entry which is preliminary data.</text>
</comment>
<organism evidence="3 4">
    <name type="scientific">Clostridium senegalense</name>
    <dbReference type="NCBI Taxonomy" id="1465809"/>
    <lineage>
        <taxon>Bacteria</taxon>
        <taxon>Bacillati</taxon>
        <taxon>Bacillota</taxon>
        <taxon>Clostridia</taxon>
        <taxon>Eubacteriales</taxon>
        <taxon>Clostridiaceae</taxon>
        <taxon>Clostridium</taxon>
    </lineage>
</organism>
<proteinExistence type="predicted"/>
<sequence>MEYNKLNINSKKSWLIARLITTIIFGVILYGGQWFLKKQFNWKWLTNYNTTVNVIIGIVMVFLLLNTFLYPIIEYNQWKYIITEDKVDFTEGIFTLKRTIIPILRIQHITVTQGPINKLFNLGDISIVTAGGSHEIPNIEMAKAEEISEYLKSKVKQKVEENE</sequence>
<dbReference type="RefSeq" id="WP_199869409.1">
    <property type="nucleotide sequence ID" value="NZ_JAAGPU010000006.1"/>
</dbReference>
<dbReference type="Proteomes" id="UP000481872">
    <property type="component" value="Unassembled WGS sequence"/>
</dbReference>
<keyword evidence="1" id="KW-0812">Transmembrane</keyword>